<dbReference type="InterPro" id="IPR029016">
    <property type="entry name" value="GAF-like_dom_sf"/>
</dbReference>
<dbReference type="InterPro" id="IPR003593">
    <property type="entry name" value="AAA+_ATPase"/>
</dbReference>
<dbReference type="FunFam" id="3.40.50.300:FF:000006">
    <property type="entry name" value="DNA-binding transcriptional regulator NtrC"/>
    <property type="match status" value="1"/>
</dbReference>
<keyword evidence="1" id="KW-0547">Nucleotide-binding</keyword>
<organism evidence="9 10">
    <name type="scientific">Vibrio harveyi</name>
    <name type="common">Beneckea harveyi</name>
    <dbReference type="NCBI Taxonomy" id="669"/>
    <lineage>
        <taxon>Bacteria</taxon>
        <taxon>Pseudomonadati</taxon>
        <taxon>Pseudomonadota</taxon>
        <taxon>Gammaproteobacteria</taxon>
        <taxon>Vibrionales</taxon>
        <taxon>Vibrionaceae</taxon>
        <taxon>Vibrio</taxon>
    </lineage>
</organism>
<evidence type="ECO:0000256" key="5">
    <source>
        <dbReference type="ARBA" id="ARBA00023163"/>
    </source>
</evidence>
<dbReference type="PROSITE" id="PS00688">
    <property type="entry name" value="SIGMA54_INTERACT_3"/>
    <property type="match status" value="1"/>
</dbReference>
<keyword evidence="3" id="KW-0805">Transcription regulation</keyword>
<dbReference type="Pfam" id="PF00158">
    <property type="entry name" value="Sigma54_activat"/>
    <property type="match status" value="1"/>
</dbReference>
<reference evidence="9 10" key="1">
    <citation type="submission" date="2018-08" db="EMBL/GenBank/DDBJ databases">
        <title>Vibrio harveyi strains pathogenic to white snook Centropomus viridis Lockington (1877) and potential probiotic bacteria.</title>
        <authorList>
            <person name="Soto-Rodriguez S."/>
            <person name="Gomez-Gil B."/>
            <person name="Lozano-Olvera R."/>
        </authorList>
    </citation>
    <scope>NUCLEOTIDE SEQUENCE [LARGE SCALE GENOMIC DNA]</scope>
    <source>
        <strain evidence="9 10">CAIM 1508</strain>
    </source>
</reference>
<name>A0A8B3DEK5_VIBHA</name>
<evidence type="ECO:0000256" key="6">
    <source>
        <dbReference type="SAM" id="Coils"/>
    </source>
</evidence>
<dbReference type="InterPro" id="IPR002197">
    <property type="entry name" value="HTH_Fis"/>
</dbReference>
<dbReference type="RefSeq" id="WP_114092069.1">
    <property type="nucleotide sequence ID" value="NZ_CP045071.1"/>
</dbReference>
<keyword evidence="5" id="KW-0804">Transcription</keyword>
<gene>
    <name evidence="9" type="ORF">DS957_020040</name>
</gene>
<keyword evidence="2" id="KW-0067">ATP-binding</keyword>
<dbReference type="GO" id="GO:0006355">
    <property type="term" value="P:regulation of DNA-templated transcription"/>
    <property type="evidence" value="ECO:0007669"/>
    <property type="project" value="InterPro"/>
</dbReference>
<dbReference type="SUPFAM" id="SSF55781">
    <property type="entry name" value="GAF domain-like"/>
    <property type="match status" value="1"/>
</dbReference>
<feature type="domain" description="Sigma-54 factor interaction" evidence="8">
    <location>
        <begin position="211"/>
        <end position="441"/>
    </location>
</feature>
<dbReference type="InterPro" id="IPR003018">
    <property type="entry name" value="GAF"/>
</dbReference>
<dbReference type="Pfam" id="PF02954">
    <property type="entry name" value="HTH_8"/>
    <property type="match status" value="1"/>
</dbReference>
<evidence type="ECO:0000256" key="1">
    <source>
        <dbReference type="ARBA" id="ARBA00022741"/>
    </source>
</evidence>
<feature type="coiled-coil region" evidence="6">
    <location>
        <begin position="176"/>
        <end position="203"/>
    </location>
</feature>
<dbReference type="SMART" id="SM00382">
    <property type="entry name" value="AAA"/>
    <property type="match status" value="1"/>
</dbReference>
<dbReference type="SUPFAM" id="SSF52540">
    <property type="entry name" value="P-loop containing nucleoside triphosphate hydrolases"/>
    <property type="match status" value="1"/>
</dbReference>
<dbReference type="PRINTS" id="PR01590">
    <property type="entry name" value="HTHFIS"/>
</dbReference>
<dbReference type="Gene3D" id="3.30.450.40">
    <property type="match status" value="1"/>
</dbReference>
<keyword evidence="4" id="KW-0238">DNA-binding</keyword>
<dbReference type="Pfam" id="PF25601">
    <property type="entry name" value="AAA_lid_14"/>
    <property type="match status" value="1"/>
</dbReference>
<dbReference type="PROSITE" id="PS00676">
    <property type="entry name" value="SIGMA54_INTERACT_2"/>
    <property type="match status" value="1"/>
</dbReference>
<protein>
    <submittedName>
        <fullName evidence="9">Sigma-54-dependent Fis family transcriptional regulator</fullName>
    </submittedName>
</protein>
<evidence type="ECO:0000256" key="2">
    <source>
        <dbReference type="ARBA" id="ARBA00022840"/>
    </source>
</evidence>
<dbReference type="GO" id="GO:0005524">
    <property type="term" value="F:ATP binding"/>
    <property type="evidence" value="ECO:0007669"/>
    <property type="project" value="UniProtKB-KW"/>
</dbReference>
<dbReference type="InterPro" id="IPR009057">
    <property type="entry name" value="Homeodomain-like_sf"/>
</dbReference>
<evidence type="ECO:0000259" key="8">
    <source>
        <dbReference type="PROSITE" id="PS50045"/>
    </source>
</evidence>
<dbReference type="EMBL" id="QOUW02000099">
    <property type="protein sequence ID" value="RIW08132.1"/>
    <property type="molecule type" value="Genomic_DNA"/>
</dbReference>
<dbReference type="InterPro" id="IPR027417">
    <property type="entry name" value="P-loop_NTPase"/>
</dbReference>
<accession>A0A8B3DEK5</accession>
<dbReference type="SUPFAM" id="SSF46689">
    <property type="entry name" value="Homeodomain-like"/>
    <property type="match status" value="1"/>
</dbReference>
<proteinExistence type="predicted"/>
<dbReference type="InterPro" id="IPR025662">
    <property type="entry name" value="Sigma_54_int_dom_ATP-bd_1"/>
</dbReference>
<dbReference type="PROSITE" id="PS00675">
    <property type="entry name" value="SIGMA54_INTERACT_1"/>
    <property type="match status" value="1"/>
</dbReference>
<evidence type="ECO:0000313" key="9">
    <source>
        <dbReference type="EMBL" id="RIW08132.1"/>
    </source>
</evidence>
<dbReference type="Gene3D" id="1.10.10.60">
    <property type="entry name" value="Homeodomain-like"/>
    <property type="match status" value="1"/>
</dbReference>
<sequence>MRSANHSELSNALLAISQSLADRSQLTQTLDAVLTAARQMTLAKHGIIYVLDQTGQALIPSTAHHNDKTIVSHPWEALQIDSASENDPFNFAIRNGEVVLINELYKYNGYDCDSIYLTEQTLGLKSENLLAWPLIDSESKTIGLLVLLDLSVIDNEAALTEFCRMAASNIRQAVWLEQYGQVIKSLSADNQALLRENTQLKKRTQKTYQGPIAESEEMLNVLNRLDKVLSLPVDVLLRGETGAGKEVIAKYIHENSNRAEQPLIVQNCAAIPEQLLESELFGHKKGSFTGADKDKVGLFEAANGGTLFLDEIGDMPMLLQAKLLRVLQERKVRPIGASKEIEVDVRVIAATHCNLMQRIKDGGFRADLFYRLNVFPITLPPLRARQSDIIPLAEHFVQHTTNTLGLPQAPGLSANVRKQLLAYPYPGNVRELKNIIERSVLLSDFETITHIEFGEQILEDVPSFEVNAVSPVTEQPEQPVQEPRRSDSDDGLLGLKEVVSQYERTVIIDCLNACNWHTKKAAEQLALPMSTLNHKMKKYDISAAG</sequence>
<evidence type="ECO:0000313" key="10">
    <source>
        <dbReference type="Proteomes" id="UP000253437"/>
    </source>
</evidence>
<dbReference type="Pfam" id="PF01590">
    <property type="entry name" value="GAF"/>
    <property type="match status" value="1"/>
</dbReference>
<evidence type="ECO:0000256" key="7">
    <source>
        <dbReference type="SAM" id="MobiDB-lite"/>
    </source>
</evidence>
<feature type="region of interest" description="Disordered" evidence="7">
    <location>
        <begin position="471"/>
        <end position="492"/>
    </location>
</feature>
<dbReference type="InterPro" id="IPR025944">
    <property type="entry name" value="Sigma_54_int_dom_CS"/>
</dbReference>
<dbReference type="GO" id="GO:0043565">
    <property type="term" value="F:sequence-specific DNA binding"/>
    <property type="evidence" value="ECO:0007669"/>
    <property type="project" value="InterPro"/>
</dbReference>
<keyword evidence="6" id="KW-0175">Coiled coil</keyword>
<dbReference type="InterPro" id="IPR058031">
    <property type="entry name" value="AAA_lid_NorR"/>
</dbReference>
<evidence type="ECO:0000256" key="3">
    <source>
        <dbReference type="ARBA" id="ARBA00023015"/>
    </source>
</evidence>
<dbReference type="Proteomes" id="UP000253437">
    <property type="component" value="Unassembled WGS sequence"/>
</dbReference>
<dbReference type="PROSITE" id="PS50045">
    <property type="entry name" value="SIGMA54_INTERACT_4"/>
    <property type="match status" value="1"/>
</dbReference>
<comment type="caution">
    <text evidence="9">The sequence shown here is derived from an EMBL/GenBank/DDBJ whole genome shotgun (WGS) entry which is preliminary data.</text>
</comment>
<dbReference type="InterPro" id="IPR002078">
    <property type="entry name" value="Sigma_54_int"/>
</dbReference>
<dbReference type="Gene3D" id="1.10.8.60">
    <property type="match status" value="1"/>
</dbReference>
<evidence type="ECO:0000256" key="4">
    <source>
        <dbReference type="ARBA" id="ARBA00023125"/>
    </source>
</evidence>
<dbReference type="CDD" id="cd00009">
    <property type="entry name" value="AAA"/>
    <property type="match status" value="1"/>
</dbReference>
<dbReference type="Gene3D" id="3.40.50.300">
    <property type="entry name" value="P-loop containing nucleotide triphosphate hydrolases"/>
    <property type="match status" value="1"/>
</dbReference>
<dbReference type="AlphaFoldDB" id="A0A8B3DEK5"/>
<dbReference type="InterPro" id="IPR025943">
    <property type="entry name" value="Sigma_54_int_dom_ATP-bd_2"/>
</dbReference>
<dbReference type="PANTHER" id="PTHR32071">
    <property type="entry name" value="TRANSCRIPTIONAL REGULATORY PROTEIN"/>
    <property type="match status" value="1"/>
</dbReference>